<evidence type="ECO:0000313" key="2">
    <source>
        <dbReference type="EMBL" id="KAJ8454339.1"/>
    </source>
</evidence>
<feature type="region of interest" description="Disordered" evidence="1">
    <location>
        <begin position="479"/>
        <end position="546"/>
    </location>
</feature>
<dbReference type="EMBL" id="JAPEVG010000992">
    <property type="protein sequence ID" value="KAJ8454339.1"/>
    <property type="molecule type" value="Genomic_DNA"/>
</dbReference>
<dbReference type="Proteomes" id="UP001215151">
    <property type="component" value="Unassembled WGS sequence"/>
</dbReference>
<reference evidence="2" key="1">
    <citation type="submission" date="2022-11" db="EMBL/GenBank/DDBJ databases">
        <title>Genome Sequence of Cubamyces cubensis.</title>
        <authorList>
            <person name="Buettner E."/>
        </authorList>
    </citation>
    <scope>NUCLEOTIDE SEQUENCE</scope>
    <source>
        <strain evidence="2">MPL-01</strain>
    </source>
</reference>
<accession>A0AAD7X6A3</accession>
<evidence type="ECO:0000313" key="3">
    <source>
        <dbReference type="Proteomes" id="UP001215151"/>
    </source>
</evidence>
<keyword evidence="3" id="KW-1185">Reference proteome</keyword>
<gene>
    <name evidence="2" type="ORF">ONZ51_g13081</name>
</gene>
<comment type="caution">
    <text evidence="2">The sequence shown here is derived from an EMBL/GenBank/DDBJ whole genome shotgun (WGS) entry which is preliminary data.</text>
</comment>
<organism evidence="2 3">
    <name type="scientific">Trametes cubensis</name>
    <dbReference type="NCBI Taxonomy" id="1111947"/>
    <lineage>
        <taxon>Eukaryota</taxon>
        <taxon>Fungi</taxon>
        <taxon>Dikarya</taxon>
        <taxon>Basidiomycota</taxon>
        <taxon>Agaricomycotina</taxon>
        <taxon>Agaricomycetes</taxon>
        <taxon>Polyporales</taxon>
        <taxon>Polyporaceae</taxon>
        <taxon>Trametes</taxon>
    </lineage>
</organism>
<feature type="compositionally biased region" description="Low complexity" evidence="1">
    <location>
        <begin position="525"/>
        <end position="539"/>
    </location>
</feature>
<name>A0AAD7X6A3_9APHY</name>
<proteinExistence type="predicted"/>
<dbReference type="AlphaFoldDB" id="A0AAD7X6A3"/>
<sequence length="546" mass="60840">MPPWTPDQADDILAAKPEQYHTIPCDGLFKKGGALDSVVPDDFDHSRVECGLFTVPLDWARPYKHKRTQLHYVKYRAASDAVREGTIFVSLRTHTDVPAWKAPACADVLRLSLPPDVLEARARLRARLTGGVHGAEAAQRHRGQIRPRLLDSARLPWACEHHDVTPAATRASTRTRNGTRFYVQASRELGIERAPWGDRMEYLQAQTAADAENWLLLQSKMLERCIARQRATECSDTVLRYVGTAATVRDMVGMADAFDGPESAVHFWGTESGARIGAHLLRTQIAHRRISRIHDQQAWKKELHHAQETLSEFVASCVEDAEQDCSRYIDDDEVLDDDRLGQMELVMFSAVRTKYMGWRNALGVDLDNPRLALAFKAPTMFGNASFDAITVLNALQHIAVLNTLQHVEHIDGLDLGMMPVYCGDHASEYSPESAAKRAREIAEMLEDDMHLAPLFSASALLVPHPSTLTSIISSRFTFHLPPSTSPPPSTTPNSDDNRHDRPGRQARARSRRSTTCATYDPSAPPNASATSRTSPTSPTRWPPRRS</sequence>
<evidence type="ECO:0000256" key="1">
    <source>
        <dbReference type="SAM" id="MobiDB-lite"/>
    </source>
</evidence>
<protein>
    <submittedName>
        <fullName evidence="2">Uncharacterized protein</fullName>
    </submittedName>
</protein>